<feature type="transmembrane region" description="Helical" evidence="1">
    <location>
        <begin position="638"/>
        <end position="657"/>
    </location>
</feature>
<keyword evidence="1" id="KW-0812">Transmembrane</keyword>
<comment type="caution">
    <text evidence="4">The sequence shown here is derived from an EMBL/GenBank/DDBJ whole genome shotgun (WGS) entry which is preliminary data.</text>
</comment>
<dbReference type="GO" id="GO:0016746">
    <property type="term" value="F:acyltransferase activity"/>
    <property type="evidence" value="ECO:0007669"/>
    <property type="project" value="InterPro"/>
</dbReference>
<dbReference type="PANTHER" id="PTHR10983">
    <property type="entry name" value="1-ACYLGLYCEROL-3-PHOSPHATE ACYLTRANSFERASE-RELATED"/>
    <property type="match status" value="1"/>
</dbReference>
<dbReference type="GO" id="GO:0009094">
    <property type="term" value="P:L-phenylalanine biosynthetic process"/>
    <property type="evidence" value="ECO:0007669"/>
    <property type="project" value="InterPro"/>
</dbReference>
<dbReference type="InterPro" id="IPR045865">
    <property type="entry name" value="ACT-like_dom_sf"/>
</dbReference>
<dbReference type="CDD" id="cd07990">
    <property type="entry name" value="LPLAT_LCLAT1-like"/>
    <property type="match status" value="1"/>
</dbReference>
<dbReference type="Gene3D" id="3.40.190.10">
    <property type="entry name" value="Periplasmic binding protein-like II"/>
    <property type="match status" value="2"/>
</dbReference>
<sequence>MTEEIIIKVGYLGPPGTYSHQAAIQQFREYESQLNTTVIYKPQKSISSCFTSVQDGTVDYSLVPFENSSNGQVVLTYDLFRDWFTNSLSESAKNVVQTEIPKFKVISEQFVPIHHNLITFSKDIKKITKIYSHPQVWTQCRRFLSDYELDNNIKVEKLDTSSTSKAVENLLSIKDDNERETTAAIASSTASEIHNVPIKLANVEDFHGNTTRFLCLGLKGGEKKFTLNITPETNENKISDHKMHLLTFIIKNNDNFGSLCDILAKFKKYNLNLQTITTRPSVDRAWQYVFFVEVWDNKEKTALSSCIEELEPLVVELSVNAIQKMLDYSKKNFVILLTFCSSMFSSPTKIILSFRTKELSKRYIHVNKTGKEGGNNRLKLTFDPSAVIISNHQIYSDWFFIWFLAYLNNCSDHFFIVMKKSLKKIPILGYGMTNYNFVFLSRNWELDKNYMIKQFNTIKTISDKFWMLIFPEGTNMSHSNRIKSHKFAAKNDLPKQDCVLLPRIKGLYVACKELAPNTTKIIDFTIGYSEHGKDEMAQDIFTLWKIYILGESPQHVSILVDEFDLKKELPSIDWSGSEDFVPTEEEERELNTMNIWINEKWEKKEKDMDYYYKTGQFNEGEEEQFEIDLKLNSSWEIVYVYLPSFVLVPVIGSVWALTKYLMS</sequence>
<evidence type="ECO:0000313" key="4">
    <source>
        <dbReference type="EMBL" id="KAG0689039.1"/>
    </source>
</evidence>
<evidence type="ECO:0000313" key="5">
    <source>
        <dbReference type="Proteomes" id="UP000697127"/>
    </source>
</evidence>
<dbReference type="GO" id="GO:0005783">
    <property type="term" value="C:endoplasmic reticulum"/>
    <property type="evidence" value="ECO:0007669"/>
    <property type="project" value="TreeGrafter"/>
</dbReference>
<feature type="domain" description="ACT" evidence="3">
    <location>
        <begin position="247"/>
        <end position="324"/>
    </location>
</feature>
<name>A0A9P6WLC7_9ASCO</name>
<dbReference type="SUPFAM" id="SSF69593">
    <property type="entry name" value="Glycerol-3-phosphate (1)-acyltransferase"/>
    <property type="match status" value="1"/>
</dbReference>
<dbReference type="Pfam" id="PF01553">
    <property type="entry name" value="Acyltransferase"/>
    <property type="match status" value="1"/>
</dbReference>
<evidence type="ECO:0000259" key="2">
    <source>
        <dbReference type="PROSITE" id="PS51171"/>
    </source>
</evidence>
<accession>A0A9P6WLC7</accession>
<dbReference type="InterPro" id="IPR002912">
    <property type="entry name" value="ACT_dom"/>
</dbReference>
<proteinExistence type="predicted"/>
<keyword evidence="5" id="KW-1185">Reference proteome</keyword>
<dbReference type="InterPro" id="IPR001086">
    <property type="entry name" value="Preph_deHydtase"/>
</dbReference>
<dbReference type="CDD" id="cd13532">
    <property type="entry name" value="PBP2_PDT_like"/>
    <property type="match status" value="1"/>
</dbReference>
<dbReference type="AlphaFoldDB" id="A0A9P6WLC7"/>
<dbReference type="SUPFAM" id="SSF53850">
    <property type="entry name" value="Periplasmic binding protein-like II"/>
    <property type="match status" value="1"/>
</dbReference>
<dbReference type="GO" id="GO:0004664">
    <property type="term" value="F:prephenate dehydratase activity"/>
    <property type="evidence" value="ECO:0007669"/>
    <property type="project" value="InterPro"/>
</dbReference>
<dbReference type="SUPFAM" id="SSF55021">
    <property type="entry name" value="ACT-like"/>
    <property type="match status" value="1"/>
</dbReference>
<dbReference type="PROSITE" id="PS51671">
    <property type="entry name" value="ACT"/>
    <property type="match status" value="1"/>
</dbReference>
<dbReference type="PANTHER" id="PTHR10983:SF16">
    <property type="entry name" value="LYSOCARDIOLIPIN ACYLTRANSFERASE 1"/>
    <property type="match status" value="1"/>
</dbReference>
<evidence type="ECO:0000256" key="1">
    <source>
        <dbReference type="SAM" id="Phobius"/>
    </source>
</evidence>
<protein>
    <submittedName>
        <fullName evidence="4">Prephenate dehydratase</fullName>
    </submittedName>
</protein>
<feature type="domain" description="Prephenate dehydratase" evidence="2">
    <location>
        <begin position="8"/>
        <end position="218"/>
    </location>
</feature>
<dbReference type="OrthoDB" id="189226at2759"/>
<dbReference type="EMBL" id="PUHW01000105">
    <property type="protein sequence ID" value="KAG0689039.1"/>
    <property type="molecule type" value="Genomic_DNA"/>
</dbReference>
<reference evidence="4" key="1">
    <citation type="submission" date="2020-11" db="EMBL/GenBank/DDBJ databases">
        <title>Kefir isolates.</title>
        <authorList>
            <person name="Marcisauskas S."/>
            <person name="Kim Y."/>
            <person name="Blasche S."/>
        </authorList>
    </citation>
    <scope>NUCLEOTIDE SEQUENCE</scope>
    <source>
        <strain evidence="4">Olga-1</strain>
    </source>
</reference>
<dbReference type="Pfam" id="PF00800">
    <property type="entry name" value="PDT"/>
    <property type="match status" value="1"/>
</dbReference>
<dbReference type="Proteomes" id="UP000697127">
    <property type="component" value="Unassembled WGS sequence"/>
</dbReference>
<dbReference type="InterPro" id="IPR002123">
    <property type="entry name" value="Plipid/glycerol_acylTrfase"/>
</dbReference>
<dbReference type="PROSITE" id="PS51171">
    <property type="entry name" value="PREPHENATE_DEHYDR_3"/>
    <property type="match status" value="1"/>
</dbReference>
<dbReference type="GO" id="GO:0036149">
    <property type="term" value="P:phosphatidylinositol acyl-chain remodeling"/>
    <property type="evidence" value="ECO:0007669"/>
    <property type="project" value="TreeGrafter"/>
</dbReference>
<gene>
    <name evidence="4" type="primary">PHA2</name>
    <name evidence="4" type="ORF">C6P40_000211</name>
</gene>
<keyword evidence="1" id="KW-1133">Transmembrane helix</keyword>
<evidence type="ECO:0000259" key="3">
    <source>
        <dbReference type="PROSITE" id="PS51671"/>
    </source>
</evidence>
<dbReference type="CDD" id="cd04880">
    <property type="entry name" value="ACT_AAAH-PDT-like"/>
    <property type="match status" value="1"/>
</dbReference>
<keyword evidence="1" id="KW-0472">Membrane</keyword>
<dbReference type="SMART" id="SM00563">
    <property type="entry name" value="PlsC"/>
    <property type="match status" value="1"/>
</dbReference>
<organism evidence="4 5">
    <name type="scientific">Pichia californica</name>
    <dbReference type="NCBI Taxonomy" id="460514"/>
    <lineage>
        <taxon>Eukaryota</taxon>
        <taxon>Fungi</taxon>
        <taxon>Dikarya</taxon>
        <taxon>Ascomycota</taxon>
        <taxon>Saccharomycotina</taxon>
        <taxon>Pichiomycetes</taxon>
        <taxon>Pichiales</taxon>
        <taxon>Pichiaceae</taxon>
        <taxon>Pichia</taxon>
    </lineage>
</organism>
<dbReference type="Gene3D" id="3.30.70.260">
    <property type="match status" value="1"/>
</dbReference>